<dbReference type="EMBL" id="FOJS01000036">
    <property type="protein sequence ID" value="SFA52438.1"/>
    <property type="molecule type" value="Genomic_DNA"/>
</dbReference>
<reference evidence="8" key="1">
    <citation type="submission" date="2016-10" db="EMBL/GenBank/DDBJ databases">
        <authorList>
            <person name="Varghese N."/>
            <person name="Submissions S."/>
        </authorList>
    </citation>
    <scope>NUCLEOTIDE SEQUENCE [LARGE SCALE GENOMIC DNA]</scope>
    <source>
        <strain evidence="8">M1</strain>
    </source>
</reference>
<accession>A0A1I0TKV6</accession>
<evidence type="ECO:0000256" key="3">
    <source>
        <dbReference type="ARBA" id="ARBA00022578"/>
    </source>
</evidence>
<evidence type="ECO:0000313" key="7">
    <source>
        <dbReference type="EMBL" id="SFA52438.1"/>
    </source>
</evidence>
<keyword evidence="3" id="KW-0815">Transposition</keyword>
<organism evidence="7 8">
    <name type="scientific">Parageobacillus thermantarcticus</name>
    <dbReference type="NCBI Taxonomy" id="186116"/>
    <lineage>
        <taxon>Bacteria</taxon>
        <taxon>Bacillati</taxon>
        <taxon>Bacillota</taxon>
        <taxon>Bacilli</taxon>
        <taxon>Bacillales</taxon>
        <taxon>Anoxybacillaceae</taxon>
        <taxon>Parageobacillus</taxon>
    </lineage>
</organism>
<evidence type="ECO:0000256" key="6">
    <source>
        <dbReference type="SAM" id="MobiDB-lite"/>
    </source>
</evidence>
<dbReference type="GO" id="GO:0003677">
    <property type="term" value="F:DNA binding"/>
    <property type="evidence" value="ECO:0007669"/>
    <property type="project" value="UniProtKB-KW"/>
</dbReference>
<comment type="similarity">
    <text evidence="2">Belongs to the transposase mutator family.</text>
</comment>
<proteinExistence type="inferred from homology"/>
<dbReference type="GO" id="GO:0004803">
    <property type="term" value="F:transposase activity"/>
    <property type="evidence" value="ECO:0007669"/>
    <property type="project" value="InterPro"/>
</dbReference>
<dbReference type="Pfam" id="PF00872">
    <property type="entry name" value="Transposase_mut"/>
    <property type="match status" value="1"/>
</dbReference>
<dbReference type="GO" id="GO:0006313">
    <property type="term" value="P:DNA transposition"/>
    <property type="evidence" value="ECO:0007669"/>
    <property type="project" value="InterPro"/>
</dbReference>
<keyword evidence="8" id="KW-1185">Reference proteome</keyword>
<keyword evidence="4" id="KW-0238">DNA-binding</keyword>
<dbReference type="InterPro" id="IPR001207">
    <property type="entry name" value="Transposase_mutator"/>
</dbReference>
<evidence type="ECO:0000256" key="1">
    <source>
        <dbReference type="ARBA" id="ARBA00002190"/>
    </source>
</evidence>
<sequence>MAHTLLYRLSTSDKGLAKLLEQVFNQIHEKQVEEQLGARRDERTEERKGYRNGSYPFQLTTRVGRLILRVPRTRDGEFSTERFQRYQRSEQALVLALMEMMVNEDNDSCAVTRL</sequence>
<feature type="compositionally biased region" description="Basic and acidic residues" evidence="6">
    <location>
        <begin position="34"/>
        <end position="49"/>
    </location>
</feature>
<comment type="function">
    <text evidence="1">Required for the transposition of the insertion element.</text>
</comment>
<evidence type="ECO:0000256" key="2">
    <source>
        <dbReference type="ARBA" id="ARBA00010961"/>
    </source>
</evidence>
<dbReference type="AlphaFoldDB" id="A0A1I0TKV6"/>
<feature type="region of interest" description="Disordered" evidence="6">
    <location>
        <begin position="34"/>
        <end position="55"/>
    </location>
</feature>
<name>A0A1I0TKV6_9BACL</name>
<evidence type="ECO:0000256" key="4">
    <source>
        <dbReference type="ARBA" id="ARBA00023125"/>
    </source>
</evidence>
<protein>
    <submittedName>
        <fullName evidence="7">Transposase, Mutator family</fullName>
    </submittedName>
</protein>
<dbReference type="STRING" id="186116.SAMN05192569_10362"/>
<evidence type="ECO:0000256" key="5">
    <source>
        <dbReference type="ARBA" id="ARBA00023172"/>
    </source>
</evidence>
<gene>
    <name evidence="7" type="ORF">SAMN05192569_10362</name>
</gene>
<evidence type="ECO:0000313" key="8">
    <source>
        <dbReference type="Proteomes" id="UP000198650"/>
    </source>
</evidence>
<keyword evidence="5" id="KW-0233">DNA recombination</keyword>
<dbReference type="Proteomes" id="UP000198650">
    <property type="component" value="Unassembled WGS sequence"/>
</dbReference>